<dbReference type="InterPro" id="IPR029510">
    <property type="entry name" value="Ald_DH_CS_GLU"/>
</dbReference>
<comment type="similarity">
    <text evidence="2 8">Belongs to the aldehyde dehydrogenase family.</text>
</comment>
<evidence type="ECO:0000259" key="9">
    <source>
        <dbReference type="Pfam" id="PF00171"/>
    </source>
</evidence>
<dbReference type="InterPro" id="IPR050740">
    <property type="entry name" value="Aldehyde_DH_Superfamily"/>
</dbReference>
<dbReference type="CTD" id="20235147"/>
<dbReference type="KEGG" id="lgi:LOTGIDRAFT_146704"/>
<dbReference type="Gene3D" id="3.40.309.10">
    <property type="entry name" value="Aldehyde Dehydrogenase, Chain A, domain 2"/>
    <property type="match status" value="1"/>
</dbReference>
<dbReference type="Gene3D" id="3.40.605.10">
    <property type="entry name" value="Aldehyde Dehydrogenase, Chain A, domain 1"/>
    <property type="match status" value="1"/>
</dbReference>
<dbReference type="GeneID" id="20235147"/>
<evidence type="ECO:0000256" key="7">
    <source>
        <dbReference type="PROSITE-ProRule" id="PRU10007"/>
    </source>
</evidence>
<evidence type="ECO:0000256" key="2">
    <source>
        <dbReference type="ARBA" id="ARBA00009986"/>
    </source>
</evidence>
<evidence type="ECO:0000256" key="1">
    <source>
        <dbReference type="ARBA" id="ARBA00005176"/>
    </source>
</evidence>
<dbReference type="STRING" id="225164.V4BFM2"/>
<name>V4BFM2_LOTGI</name>
<dbReference type="InterPro" id="IPR016160">
    <property type="entry name" value="Ald_DH_CS_CYS"/>
</dbReference>
<organism evidence="10 11">
    <name type="scientific">Lottia gigantea</name>
    <name type="common">Giant owl limpet</name>
    <dbReference type="NCBI Taxonomy" id="225164"/>
    <lineage>
        <taxon>Eukaryota</taxon>
        <taxon>Metazoa</taxon>
        <taxon>Spiralia</taxon>
        <taxon>Lophotrochozoa</taxon>
        <taxon>Mollusca</taxon>
        <taxon>Gastropoda</taxon>
        <taxon>Patellogastropoda</taxon>
        <taxon>Lottioidea</taxon>
        <taxon>Lottiidae</taxon>
        <taxon>Lottia</taxon>
    </lineage>
</organism>
<dbReference type="InterPro" id="IPR016163">
    <property type="entry name" value="Ald_DH_C"/>
</dbReference>
<feature type="non-terminal residue" evidence="10">
    <location>
        <position position="1"/>
    </location>
</feature>
<dbReference type="InterPro" id="IPR016162">
    <property type="entry name" value="Ald_DH_N"/>
</dbReference>
<dbReference type="GO" id="GO:0009450">
    <property type="term" value="P:gamma-aminobutyric acid catabolic process"/>
    <property type="evidence" value="ECO:0007669"/>
    <property type="project" value="TreeGrafter"/>
</dbReference>
<evidence type="ECO:0000256" key="8">
    <source>
        <dbReference type="RuleBase" id="RU003345"/>
    </source>
</evidence>
<dbReference type="Pfam" id="PF00171">
    <property type="entry name" value="Aldedh"/>
    <property type="match status" value="1"/>
</dbReference>
<gene>
    <name evidence="10" type="ORF">LOTGIDRAFT_146704</name>
</gene>
<feature type="active site" evidence="7">
    <location>
        <position position="27"/>
    </location>
</feature>
<dbReference type="Proteomes" id="UP000030746">
    <property type="component" value="Unassembled WGS sequence"/>
</dbReference>
<evidence type="ECO:0000256" key="5">
    <source>
        <dbReference type="ARBA" id="ARBA00023002"/>
    </source>
</evidence>
<dbReference type="EMBL" id="KB199655">
    <property type="protein sequence ID" value="ESP04667.1"/>
    <property type="molecule type" value="Genomic_DNA"/>
</dbReference>
<dbReference type="EC" id="1.2.1.24" evidence="3"/>
<evidence type="ECO:0000313" key="10">
    <source>
        <dbReference type="EMBL" id="ESP04667.1"/>
    </source>
</evidence>
<reference evidence="10 11" key="1">
    <citation type="journal article" date="2013" name="Nature">
        <title>Insights into bilaterian evolution from three spiralian genomes.</title>
        <authorList>
            <person name="Simakov O."/>
            <person name="Marletaz F."/>
            <person name="Cho S.J."/>
            <person name="Edsinger-Gonzales E."/>
            <person name="Havlak P."/>
            <person name="Hellsten U."/>
            <person name="Kuo D.H."/>
            <person name="Larsson T."/>
            <person name="Lv J."/>
            <person name="Arendt D."/>
            <person name="Savage R."/>
            <person name="Osoegawa K."/>
            <person name="de Jong P."/>
            <person name="Grimwood J."/>
            <person name="Chapman J.A."/>
            <person name="Shapiro H."/>
            <person name="Aerts A."/>
            <person name="Otillar R.P."/>
            <person name="Terry A.Y."/>
            <person name="Boore J.L."/>
            <person name="Grigoriev I.V."/>
            <person name="Lindberg D.R."/>
            <person name="Seaver E.C."/>
            <person name="Weisblat D.A."/>
            <person name="Putnam N.H."/>
            <person name="Rokhsar D.S."/>
        </authorList>
    </citation>
    <scope>NUCLEOTIDE SEQUENCE [LARGE SCALE GENOMIC DNA]</scope>
</reference>
<accession>V4BFM2</accession>
<sequence>ISFTGSTAVGKLLQQQCASTMKKTSMELGGNAPLIVFDSADVDLAVKGTMAAKFRCGGQTCVCPNRLLVQAGIYDKFVDKLTETVNRDMVVGDGFNNKTTIGPLINSRAVDKVKSLVDDAVKSGAKVLTGGERSDKGSNFYQPTVIGNVSNEMRCVQEEIFGPVAPIMK</sequence>
<dbReference type="SUPFAM" id="SSF53720">
    <property type="entry name" value="ALDH-like"/>
    <property type="match status" value="1"/>
</dbReference>
<dbReference type="PANTHER" id="PTHR43353">
    <property type="entry name" value="SUCCINATE-SEMIALDEHYDE DEHYDROGENASE, MITOCHONDRIAL"/>
    <property type="match status" value="1"/>
</dbReference>
<dbReference type="FunFam" id="3.40.309.10:FF:000004">
    <property type="entry name" value="Succinate-semialdehyde dehydrogenase I"/>
    <property type="match status" value="1"/>
</dbReference>
<evidence type="ECO:0000256" key="3">
    <source>
        <dbReference type="ARBA" id="ARBA00013051"/>
    </source>
</evidence>
<keyword evidence="5 8" id="KW-0560">Oxidoreductase</keyword>
<dbReference type="PANTHER" id="PTHR43353:SF5">
    <property type="entry name" value="SUCCINATE-SEMIALDEHYDE DEHYDROGENASE, MITOCHONDRIAL"/>
    <property type="match status" value="1"/>
</dbReference>
<dbReference type="AlphaFoldDB" id="V4BFM2"/>
<feature type="domain" description="Aldehyde dehydrogenase" evidence="9">
    <location>
        <begin position="1"/>
        <end position="169"/>
    </location>
</feature>
<evidence type="ECO:0000256" key="4">
    <source>
        <dbReference type="ARBA" id="ARBA00019842"/>
    </source>
</evidence>
<protein>
    <recommendedName>
        <fullName evidence="4">Succinate-semialdehyde dehydrogenase, mitochondrial</fullName>
        <ecNumber evidence="3">1.2.1.24</ecNumber>
    </recommendedName>
    <alternativeName>
        <fullName evidence="6">NAD(+)-dependent succinic semialdehyde dehydrogenase</fullName>
    </alternativeName>
</protein>
<evidence type="ECO:0000256" key="6">
    <source>
        <dbReference type="ARBA" id="ARBA00030806"/>
    </source>
</evidence>
<dbReference type="PROSITE" id="PS00687">
    <property type="entry name" value="ALDEHYDE_DEHYDR_GLU"/>
    <property type="match status" value="1"/>
</dbReference>
<keyword evidence="11" id="KW-1185">Reference proteome</keyword>
<proteinExistence type="inferred from homology"/>
<dbReference type="OMA" id="GRETHAQ"/>
<dbReference type="RefSeq" id="XP_009044646.1">
    <property type="nucleotide sequence ID" value="XM_009046398.1"/>
</dbReference>
<dbReference type="InterPro" id="IPR016161">
    <property type="entry name" value="Ald_DH/histidinol_DH"/>
</dbReference>
<dbReference type="InterPro" id="IPR015590">
    <property type="entry name" value="Aldehyde_DH_dom"/>
</dbReference>
<dbReference type="PROSITE" id="PS00070">
    <property type="entry name" value="ALDEHYDE_DEHYDR_CYS"/>
    <property type="match status" value="1"/>
</dbReference>
<dbReference type="GO" id="GO:0004777">
    <property type="term" value="F:succinate-semialdehyde dehydrogenase (NAD+) activity"/>
    <property type="evidence" value="ECO:0007669"/>
    <property type="project" value="UniProtKB-EC"/>
</dbReference>
<evidence type="ECO:0000313" key="11">
    <source>
        <dbReference type="Proteomes" id="UP000030746"/>
    </source>
</evidence>
<dbReference type="OrthoDB" id="310895at2759"/>
<dbReference type="HOGENOM" id="CLU_005391_1_5_1"/>
<comment type="pathway">
    <text evidence="1">Amino-acid degradation; 4-aminobutanoate degradation.</text>
</comment>